<protein>
    <submittedName>
        <fullName evidence="2">Uncharacterized protein</fullName>
    </submittedName>
</protein>
<comment type="caution">
    <text evidence="2">The sequence shown here is derived from an EMBL/GenBank/DDBJ whole genome shotgun (WGS) entry which is preliminary data.</text>
</comment>
<proteinExistence type="predicted"/>
<gene>
    <name evidence="2" type="ORF">PSECIP111854_01969</name>
</gene>
<keyword evidence="3" id="KW-1185">Reference proteome</keyword>
<accession>A0A9W4QX70</accession>
<name>A0A9W4QX70_9GAMM</name>
<feature type="signal peptide" evidence="1">
    <location>
        <begin position="1"/>
        <end position="22"/>
    </location>
</feature>
<dbReference type="PROSITE" id="PS51257">
    <property type="entry name" value="PROKAR_LIPOPROTEIN"/>
    <property type="match status" value="1"/>
</dbReference>
<evidence type="ECO:0000256" key="1">
    <source>
        <dbReference type="SAM" id="SignalP"/>
    </source>
</evidence>
<dbReference type="AlphaFoldDB" id="A0A9W4QX70"/>
<dbReference type="RefSeq" id="WP_261626296.1">
    <property type="nucleotide sequence ID" value="NZ_CAMAPC010000006.1"/>
</dbReference>
<dbReference type="EMBL" id="CAMAPC010000006">
    <property type="protein sequence ID" value="CAH9057299.1"/>
    <property type="molecule type" value="Genomic_DNA"/>
</dbReference>
<dbReference type="Proteomes" id="UP001152467">
    <property type="component" value="Unassembled WGS sequence"/>
</dbReference>
<organism evidence="2 3">
    <name type="scientific">Pseudoalteromonas holothuriae</name>
    <dbReference type="NCBI Taxonomy" id="2963714"/>
    <lineage>
        <taxon>Bacteria</taxon>
        <taxon>Pseudomonadati</taxon>
        <taxon>Pseudomonadota</taxon>
        <taxon>Gammaproteobacteria</taxon>
        <taxon>Alteromonadales</taxon>
        <taxon>Pseudoalteromonadaceae</taxon>
        <taxon>Pseudoalteromonas</taxon>
    </lineage>
</organism>
<sequence length="662" mass="73907">MKHFTLAVLAYFAMLGCEYASAQGLNRDTSTLPILFFSDAQRYQAISPWYTLSYQQQQVELTTCPDQSCKQSFKFSNLNHACSFNESHYQPSLKGRAGNLQQQDTYSQLTLGHYNGNTLYVSGNQRRVVFTLDVTNQPTHLQFQFTDGFDTKLSENQHSIERTPQTCRSKTCSTYWQAFNVTKGGHYIPARFATTEDGGWLIKNSPTAVKLELSTLIGEYKPPVKRYHHDNLTVTSRIIAQDSAIVLQKKDAYQKINLIDTRVIEFAASHWLLNQGDTLLLTNDHADIVATTSLLSLGLKHVINSAIGLESSFILGLAAKDTEFRPLTQPIITQYPKKHNSKMVATRLIELDRNLNAHFATTLYLPESELYDATIEKHPWGLLVGTGEATTTSTTHTYQTNQSSSAMLGCPFIADGYGYGLLCWKALNNPTLTYTPSTASGMIPTTVVDNTTPTLMNELENNQHGIIFQDAGVPVDPGGSWTHPDNIATSKEYLGLAIAMYHTRWNSPVAANIIFPAGNPAQPVMFREVEYQAANSSHLPHNMCNNFAASSGYPEYQAANACMTQSGFGLFTLKTLTFDRWQSNNYSPNQSVSGQDNSWFPWFTNFVGDPPVTDIFEGQTSIEMLNRIKHNAAQYDYLVQDTYLQGALVSQSKVLGYYRTQP</sequence>
<feature type="chain" id="PRO_5040776536" evidence="1">
    <location>
        <begin position="23"/>
        <end position="662"/>
    </location>
</feature>
<keyword evidence="1" id="KW-0732">Signal</keyword>
<reference evidence="2" key="1">
    <citation type="submission" date="2022-07" db="EMBL/GenBank/DDBJ databases">
        <authorList>
            <person name="Criscuolo A."/>
        </authorList>
    </citation>
    <scope>NUCLEOTIDE SEQUENCE</scope>
    <source>
        <strain evidence="2">CIP111854</strain>
    </source>
</reference>
<evidence type="ECO:0000313" key="3">
    <source>
        <dbReference type="Proteomes" id="UP001152467"/>
    </source>
</evidence>
<evidence type="ECO:0000313" key="2">
    <source>
        <dbReference type="EMBL" id="CAH9057299.1"/>
    </source>
</evidence>